<feature type="transmembrane region" description="Helical" evidence="1">
    <location>
        <begin position="123"/>
        <end position="145"/>
    </location>
</feature>
<comment type="caution">
    <text evidence="2">The sequence shown here is derived from an EMBL/GenBank/DDBJ whole genome shotgun (WGS) entry which is preliminary data.</text>
</comment>
<keyword evidence="1" id="KW-1133">Transmembrane helix</keyword>
<keyword evidence="1" id="KW-0472">Membrane</keyword>
<evidence type="ECO:0000313" key="3">
    <source>
        <dbReference type="Proteomes" id="UP000219897"/>
    </source>
</evidence>
<feature type="transmembrane region" description="Helical" evidence="1">
    <location>
        <begin position="214"/>
        <end position="231"/>
    </location>
</feature>
<accession>A0ABD6SAL0</accession>
<organism evidence="2 3">
    <name type="scientific">Bacillus thuringiensis</name>
    <dbReference type="NCBI Taxonomy" id="1428"/>
    <lineage>
        <taxon>Bacteria</taxon>
        <taxon>Bacillati</taxon>
        <taxon>Bacillota</taxon>
        <taxon>Bacilli</taxon>
        <taxon>Bacillales</taxon>
        <taxon>Bacillaceae</taxon>
        <taxon>Bacillus</taxon>
        <taxon>Bacillus cereus group</taxon>
    </lineage>
</organism>
<reference evidence="2 3" key="1">
    <citation type="submission" date="2017-09" db="EMBL/GenBank/DDBJ databases">
        <title>Large-scale bioinformatics analysis of Bacillus genomes uncovers conserved roles of natural products in bacterial physiology.</title>
        <authorList>
            <consortium name="Agbiome Team Llc"/>
            <person name="Bleich R.M."/>
            <person name="Kirk G.J."/>
            <person name="Santa Maria K.C."/>
            <person name="Allen S.E."/>
            <person name="Farag S."/>
            <person name="Shank E.A."/>
            <person name="Bowers A."/>
        </authorList>
    </citation>
    <scope>NUCLEOTIDE SEQUENCE [LARGE SCALE GENOMIC DNA]</scope>
    <source>
        <strain evidence="2 3">AFS005140</strain>
    </source>
</reference>
<proteinExistence type="predicted"/>
<keyword evidence="1" id="KW-0812">Transmembrane</keyword>
<protein>
    <recommendedName>
        <fullName evidence="4">DUF3169 family protein</fullName>
    </recommendedName>
</protein>
<evidence type="ECO:0000256" key="1">
    <source>
        <dbReference type="SAM" id="Phobius"/>
    </source>
</evidence>
<dbReference type="RefSeq" id="WP_098316939.1">
    <property type="nucleotide sequence ID" value="NZ_NTYF01000023.1"/>
</dbReference>
<evidence type="ECO:0000313" key="2">
    <source>
        <dbReference type="EMBL" id="PER55589.1"/>
    </source>
</evidence>
<gene>
    <name evidence="2" type="ORF">CN495_07490</name>
</gene>
<name>A0ABD6SAL0_BACTU</name>
<dbReference type="EMBL" id="NTYF01000023">
    <property type="protein sequence ID" value="PER55589.1"/>
    <property type="molecule type" value="Genomic_DNA"/>
</dbReference>
<feature type="transmembrane region" description="Helical" evidence="1">
    <location>
        <begin position="190"/>
        <end position="208"/>
    </location>
</feature>
<evidence type="ECO:0008006" key="4">
    <source>
        <dbReference type="Google" id="ProtNLM"/>
    </source>
</evidence>
<dbReference type="Proteomes" id="UP000219897">
    <property type="component" value="Unassembled WGS sequence"/>
</dbReference>
<dbReference type="AlphaFoldDB" id="A0ABD6SAL0"/>
<sequence>MRIRESLRSIQRELFAVLSVLLILQLCFSYMVVQDMQKEMQGSVESETTKTYNDVLRTEKYDKVIETSNGLAYKTKRLGATYYAVIDNKWFAKKKPGMQERQEYIQDHKWSMTFRTLWISNKAMTMLIITGAYAILGALFLRVLGKMLIANRIHRNAKVLGMEDDGTGWKKEKQSIYNAYSVRLRNGYEFRVAILLFGGVISYFGYAINATDEQTLALFGWFVLLMVLVGVKCEKDMRLDMEEEMKQHPRQ</sequence>